<dbReference type="InterPro" id="IPR017871">
    <property type="entry name" value="ABC_transporter-like_CS"/>
</dbReference>
<reference evidence="15" key="1">
    <citation type="journal article" date="2009" name="Environ. Microbiol. Rep.">
        <title>Characterization of canthaxanthin biosynthesis genes from an uncultured marine bacterium.</title>
        <authorList>
            <person name="Maresca J.A."/>
            <person name="Braff J.C."/>
            <person name="Delong E.F."/>
        </authorList>
    </citation>
    <scope>NUCLEOTIDE SEQUENCE</scope>
</reference>
<organism evidence="15">
    <name type="scientific">uncultured bacterium HF186_75m_14K15</name>
    <dbReference type="NCBI Taxonomy" id="662886"/>
    <lineage>
        <taxon>Bacteria</taxon>
        <taxon>environmental samples</taxon>
    </lineage>
</organism>
<feature type="domain" description="ABC transporter" evidence="14">
    <location>
        <begin position="466"/>
        <end position="786"/>
    </location>
</feature>
<dbReference type="InterPro" id="IPR003439">
    <property type="entry name" value="ABC_transporter-like_ATP-bd"/>
</dbReference>
<keyword evidence="8" id="KW-0267">Excision nuclease</keyword>
<evidence type="ECO:0000256" key="12">
    <source>
        <dbReference type="ARBA" id="ARBA00039316"/>
    </source>
</evidence>
<evidence type="ECO:0000256" key="7">
    <source>
        <dbReference type="ARBA" id="ARBA00022840"/>
    </source>
</evidence>
<keyword evidence="6" id="KW-0228">DNA excision</keyword>
<evidence type="ECO:0000259" key="14">
    <source>
        <dbReference type="PROSITE" id="PS50893"/>
    </source>
</evidence>
<keyword evidence="7" id="KW-0067">ATP-binding</keyword>
<sequence length="798" mass="86314">MSGSGKSTLAFDIVFAEGQRRFLDCVSPYARQYITQLGRPDAARIAGIPPTVAIEQRTTRGGARSVVANATEISAFLRLLFARLGVDQLAASRRRSPEELALYLEEAYPERELAICAPAISARKGFHKPVFRRAAMMGHTEILVDGVIMPPAPTPRLRRSRLHSIDMIFGRTMSDDRERAEDMIERASAMGGGRVRVLLGQGSVPEVLGPFEVVPLESHVRRQQFDPRAFSPHTTLGACPTCGGAGVLEEALLASDKGKDTERRYVPCPACDGERLGPLGRRVRFGGRRLPEYLKMTPPELIEALSGLELDARGALVAEGPVTAIIERARFLVDVGLDYLSLDRSVRSLSGGEAQRIRLAAQLGAHLSGVLYVLDEPTIGLHPTDTEVLLKALDRLQGRGNGVLMVEHDEATLRTADVLVDIGPGAGSEGGELLVAAPLDEALRHPRSLTGACLRRERPPVAEAPRPLDDVTFIRLTGVTHRNLSGVDLTLPRGRLSVVTGVSGSGKSSLVHDVLAKAIEPHRGAGSWEHAEGLDGLTRVIRVDDKPIGKNPRSIPATYIGVWDAIRKLFARLPNARLRGFSPSRFSFNVKGGRCEACAGQGQVKLEMSFLPDAYSPCDTCGGKRFNTQTLQVTYDGHSIHDVLEMPVRDALALFERVPKIQRALKLLEDVGLGYLKLGQPSTTLSGGEAQRIKLVSHLIGRKRPDTLIVLDEPSIGLHMADVPKLLAVVHRLVDAGTTVVVIEHNVDVVREADWVIDLGPGGGPEGGRVMYQGPFEGLADAPDSRTGQWLSRAMAPA</sequence>
<dbReference type="GO" id="GO:0005524">
    <property type="term" value="F:ATP binding"/>
    <property type="evidence" value="ECO:0007669"/>
    <property type="project" value="UniProtKB-KW"/>
</dbReference>
<evidence type="ECO:0000256" key="5">
    <source>
        <dbReference type="ARBA" id="ARBA00022763"/>
    </source>
</evidence>
<dbReference type="Gene3D" id="1.20.1580.10">
    <property type="entry name" value="ABC transporter ATPase like domain"/>
    <property type="match status" value="3"/>
</dbReference>
<keyword evidence="5" id="KW-0227">DNA damage</keyword>
<keyword evidence="9" id="KW-0238">DNA-binding</keyword>
<evidence type="ECO:0000256" key="3">
    <source>
        <dbReference type="ARBA" id="ARBA00022737"/>
    </source>
</evidence>
<evidence type="ECO:0000256" key="1">
    <source>
        <dbReference type="ARBA" id="ARBA00004496"/>
    </source>
</evidence>
<dbReference type="PANTHER" id="PTHR43152">
    <property type="entry name" value="UVRABC SYSTEM PROTEIN A"/>
    <property type="match status" value="1"/>
</dbReference>
<evidence type="ECO:0000256" key="4">
    <source>
        <dbReference type="ARBA" id="ARBA00022741"/>
    </source>
</evidence>
<evidence type="ECO:0000256" key="10">
    <source>
        <dbReference type="ARBA" id="ARBA00023204"/>
    </source>
</evidence>
<dbReference type="PROSITE" id="PS00211">
    <property type="entry name" value="ABC_TRANSPORTER_1"/>
    <property type="match status" value="1"/>
</dbReference>
<dbReference type="SUPFAM" id="SSF52540">
    <property type="entry name" value="P-loop containing nucleoside triphosphate hydrolases"/>
    <property type="match status" value="2"/>
</dbReference>
<dbReference type="GO" id="GO:0005737">
    <property type="term" value="C:cytoplasm"/>
    <property type="evidence" value="ECO:0007669"/>
    <property type="project" value="UniProtKB-SubCell"/>
</dbReference>
<dbReference type="AlphaFoldDB" id="C7FPB9"/>
<dbReference type="PROSITE" id="PS50893">
    <property type="entry name" value="ABC_TRANSPORTER_2"/>
    <property type="match status" value="1"/>
</dbReference>
<dbReference type="InterPro" id="IPR027417">
    <property type="entry name" value="P-loop_NTPase"/>
</dbReference>
<dbReference type="InterPro" id="IPR041102">
    <property type="entry name" value="UvrA_inter"/>
</dbReference>
<dbReference type="Pfam" id="PF17760">
    <property type="entry name" value="UvrA_inter"/>
    <property type="match status" value="1"/>
</dbReference>
<dbReference type="Gene3D" id="3.40.50.300">
    <property type="entry name" value="P-loop containing nucleotide triphosphate hydrolases"/>
    <property type="match status" value="3"/>
</dbReference>
<dbReference type="Pfam" id="PF00005">
    <property type="entry name" value="ABC_tran"/>
    <property type="match status" value="1"/>
</dbReference>
<dbReference type="GO" id="GO:0016887">
    <property type="term" value="F:ATP hydrolysis activity"/>
    <property type="evidence" value="ECO:0007669"/>
    <property type="project" value="InterPro"/>
</dbReference>
<protein>
    <recommendedName>
        <fullName evidence="12">UvrABC system protein A</fullName>
    </recommendedName>
    <alternativeName>
        <fullName evidence="13">Excinuclease ABC subunit A</fullName>
    </alternativeName>
</protein>
<keyword evidence="2" id="KW-0963">Cytoplasm</keyword>
<accession>C7FPB9</accession>
<keyword evidence="4" id="KW-0547">Nucleotide-binding</keyword>
<evidence type="ECO:0000256" key="8">
    <source>
        <dbReference type="ARBA" id="ARBA00022881"/>
    </source>
</evidence>
<proteinExistence type="inferred from homology"/>
<keyword evidence="3" id="KW-0677">Repeat</keyword>
<dbReference type="GO" id="GO:0003677">
    <property type="term" value="F:DNA binding"/>
    <property type="evidence" value="ECO:0007669"/>
    <property type="project" value="UniProtKB-KW"/>
</dbReference>
<comment type="subcellular location">
    <subcellularLocation>
        <location evidence="1">Cytoplasm</location>
    </subcellularLocation>
</comment>
<name>C7FPB9_9BACT</name>
<evidence type="ECO:0000256" key="6">
    <source>
        <dbReference type="ARBA" id="ARBA00022769"/>
    </source>
</evidence>
<evidence type="ECO:0000256" key="9">
    <source>
        <dbReference type="ARBA" id="ARBA00023125"/>
    </source>
</evidence>
<evidence type="ECO:0000256" key="11">
    <source>
        <dbReference type="ARBA" id="ARBA00038000"/>
    </source>
</evidence>
<dbReference type="GO" id="GO:0004518">
    <property type="term" value="F:nuclease activity"/>
    <property type="evidence" value="ECO:0007669"/>
    <property type="project" value="UniProtKB-KW"/>
</dbReference>
<dbReference type="PANTHER" id="PTHR43152:SF3">
    <property type="entry name" value="UVRABC SYSTEM PROTEIN A"/>
    <property type="match status" value="1"/>
</dbReference>
<dbReference type="GO" id="GO:0006281">
    <property type="term" value="P:DNA repair"/>
    <property type="evidence" value="ECO:0007669"/>
    <property type="project" value="UniProtKB-KW"/>
</dbReference>
<evidence type="ECO:0000256" key="2">
    <source>
        <dbReference type="ARBA" id="ARBA00022490"/>
    </source>
</evidence>
<evidence type="ECO:0000256" key="13">
    <source>
        <dbReference type="ARBA" id="ARBA00042156"/>
    </source>
</evidence>
<comment type="similarity">
    <text evidence="11">Belongs to the ABC transporter superfamily. UvrA family.</text>
</comment>
<dbReference type="EMBL" id="GQ412707">
    <property type="protein sequence ID" value="ACU26422.1"/>
    <property type="molecule type" value="Genomic_DNA"/>
</dbReference>
<evidence type="ECO:0000313" key="15">
    <source>
        <dbReference type="EMBL" id="ACU26422.1"/>
    </source>
</evidence>
<keyword evidence="10" id="KW-0234">DNA repair</keyword>